<evidence type="ECO:0000256" key="1">
    <source>
        <dbReference type="ARBA" id="ARBA00004974"/>
    </source>
</evidence>
<proteinExistence type="inferred from homology"/>
<evidence type="ECO:0000259" key="9">
    <source>
        <dbReference type="PROSITE" id="PS51671"/>
    </source>
</evidence>
<dbReference type="EMBL" id="JAHLFQ010000074">
    <property type="protein sequence ID" value="MBU3803853.1"/>
    <property type="molecule type" value="Genomic_DNA"/>
</dbReference>
<dbReference type="Gene3D" id="3.30.70.1150">
    <property type="entry name" value="ACT-like. Chain A, domain 2"/>
    <property type="match status" value="1"/>
</dbReference>
<reference evidence="10" key="1">
    <citation type="journal article" date="2021" name="PeerJ">
        <title>Extensive microbial diversity within the chicken gut microbiome revealed by metagenomics and culture.</title>
        <authorList>
            <person name="Gilroy R."/>
            <person name="Ravi A."/>
            <person name="Getino M."/>
            <person name="Pursley I."/>
            <person name="Horton D.L."/>
            <person name="Alikhan N.F."/>
            <person name="Baker D."/>
            <person name="Gharbi K."/>
            <person name="Hall N."/>
            <person name="Watson M."/>
            <person name="Adriaenssens E.M."/>
            <person name="Foster-Nyarko E."/>
            <person name="Jarju S."/>
            <person name="Secka A."/>
            <person name="Antonio M."/>
            <person name="Oren A."/>
            <person name="Chaudhuri R.R."/>
            <person name="La Ragione R."/>
            <person name="Hildebrand F."/>
            <person name="Pallen M.J."/>
        </authorList>
    </citation>
    <scope>NUCLEOTIDE SEQUENCE</scope>
    <source>
        <strain evidence="10">B5-657</strain>
    </source>
</reference>
<dbReference type="PANTHER" id="PTHR30239:SF0">
    <property type="entry name" value="ACETOLACTATE SYNTHASE SMALL SUBUNIT 1, CHLOROPLASTIC"/>
    <property type="match status" value="1"/>
</dbReference>
<dbReference type="EC" id="2.2.1.6" evidence="8"/>
<keyword evidence="6 8" id="KW-0100">Branched-chain amino acid biosynthesis</keyword>
<evidence type="ECO:0000256" key="5">
    <source>
        <dbReference type="ARBA" id="ARBA00022605"/>
    </source>
</evidence>
<evidence type="ECO:0000256" key="3">
    <source>
        <dbReference type="ARBA" id="ARBA00006341"/>
    </source>
</evidence>
<dbReference type="Pfam" id="PF22629">
    <property type="entry name" value="ACT_AHAS_ss"/>
    <property type="match status" value="1"/>
</dbReference>
<dbReference type="Gene3D" id="3.30.70.260">
    <property type="match status" value="1"/>
</dbReference>
<feature type="domain" description="ACT" evidence="9">
    <location>
        <begin position="5"/>
        <end position="79"/>
    </location>
</feature>
<keyword evidence="5 8" id="KW-0028">Amino-acid biosynthesis</keyword>
<dbReference type="InterPro" id="IPR004789">
    <property type="entry name" value="Acetalactate_synth_ssu"/>
</dbReference>
<dbReference type="GO" id="GO:0009097">
    <property type="term" value="P:isoleucine biosynthetic process"/>
    <property type="evidence" value="ECO:0007669"/>
    <property type="project" value="UniProtKB-UniRule"/>
</dbReference>
<evidence type="ECO:0000256" key="8">
    <source>
        <dbReference type="RuleBase" id="RU368092"/>
    </source>
</evidence>
<dbReference type="CDD" id="cd04878">
    <property type="entry name" value="ACT_AHAS"/>
    <property type="match status" value="1"/>
</dbReference>
<organism evidence="10 11">
    <name type="scientific">Candidatus Cellulosilyticum pullistercoris</name>
    <dbReference type="NCBI Taxonomy" id="2838521"/>
    <lineage>
        <taxon>Bacteria</taxon>
        <taxon>Bacillati</taxon>
        <taxon>Bacillota</taxon>
        <taxon>Clostridia</taxon>
        <taxon>Lachnospirales</taxon>
        <taxon>Cellulosilyticaceae</taxon>
        <taxon>Cellulosilyticum</taxon>
    </lineage>
</organism>
<comment type="similarity">
    <text evidence="3 8">Belongs to the acetolactate synthase small subunit family.</text>
</comment>
<dbReference type="GO" id="GO:0003984">
    <property type="term" value="F:acetolactate synthase activity"/>
    <property type="evidence" value="ECO:0007669"/>
    <property type="project" value="UniProtKB-UniRule"/>
</dbReference>
<dbReference type="Pfam" id="PF10369">
    <property type="entry name" value="ALS_ss_C"/>
    <property type="match status" value="1"/>
</dbReference>
<dbReference type="PROSITE" id="PS51671">
    <property type="entry name" value="ACT"/>
    <property type="match status" value="1"/>
</dbReference>
<dbReference type="GO" id="GO:1990610">
    <property type="term" value="F:acetolactate synthase regulator activity"/>
    <property type="evidence" value="ECO:0007669"/>
    <property type="project" value="UniProtKB-UniRule"/>
</dbReference>
<dbReference type="GO" id="GO:0005829">
    <property type="term" value="C:cytosol"/>
    <property type="evidence" value="ECO:0007669"/>
    <property type="project" value="TreeGrafter"/>
</dbReference>
<dbReference type="Proteomes" id="UP000824229">
    <property type="component" value="Unassembled WGS sequence"/>
</dbReference>
<dbReference type="PANTHER" id="PTHR30239">
    <property type="entry name" value="ACETOLACTATE SYNTHASE SMALL SUBUNIT"/>
    <property type="match status" value="1"/>
</dbReference>
<comment type="subunit">
    <text evidence="4 8">Dimer of large and small chains.</text>
</comment>
<comment type="catalytic activity">
    <reaction evidence="7 8">
        <text>2 pyruvate + H(+) = (2S)-2-acetolactate + CO2</text>
        <dbReference type="Rhea" id="RHEA:25249"/>
        <dbReference type="ChEBI" id="CHEBI:15361"/>
        <dbReference type="ChEBI" id="CHEBI:15378"/>
        <dbReference type="ChEBI" id="CHEBI:16526"/>
        <dbReference type="ChEBI" id="CHEBI:58476"/>
        <dbReference type="EC" id="2.2.1.6"/>
    </reaction>
</comment>
<dbReference type="NCBIfam" id="TIGR00119">
    <property type="entry name" value="acolac_sm"/>
    <property type="match status" value="1"/>
</dbReference>
<protein>
    <recommendedName>
        <fullName evidence="8">Acetolactate synthase small subunit</fullName>
        <shortName evidence="8">AHAS</shortName>
        <shortName evidence="8">ALS</shortName>
        <ecNumber evidence="8">2.2.1.6</ecNumber>
    </recommendedName>
    <alternativeName>
        <fullName evidence="8">Acetohydroxy-acid synthase small subunit</fullName>
    </alternativeName>
</protein>
<keyword evidence="8 10" id="KW-0808">Transferase</keyword>
<dbReference type="InterPro" id="IPR027271">
    <property type="entry name" value="Acetolactate_synth/TF_NikR_C"/>
</dbReference>
<evidence type="ECO:0000313" key="10">
    <source>
        <dbReference type="EMBL" id="MBU3803853.1"/>
    </source>
</evidence>
<dbReference type="SUPFAM" id="SSF55021">
    <property type="entry name" value="ACT-like"/>
    <property type="match status" value="2"/>
</dbReference>
<comment type="function">
    <text evidence="8">Catalyzes the conversion of 2 pyruvate molecules into acetolactate in the first common step of the biosynthetic pathway of the branched-amino acids such as leucine, isoleucine, and valine.</text>
</comment>
<dbReference type="InterPro" id="IPR002912">
    <property type="entry name" value="ACT_dom"/>
</dbReference>
<comment type="pathway">
    <text evidence="1 8">Amino-acid biosynthesis; L-isoleucine biosynthesis; L-isoleucine from 2-oxobutanoate: step 1/4.</text>
</comment>
<comment type="caution">
    <text evidence="10">The sequence shown here is derived from an EMBL/GenBank/DDBJ whole genome shotgun (WGS) entry which is preliminary data.</text>
</comment>
<dbReference type="InterPro" id="IPR054480">
    <property type="entry name" value="AHAS_small-like_ACT"/>
</dbReference>
<dbReference type="NCBIfam" id="NF008864">
    <property type="entry name" value="PRK11895.1"/>
    <property type="match status" value="1"/>
</dbReference>
<dbReference type="AlphaFoldDB" id="A0A9E2NMY0"/>
<sequence length="164" mass="18299">MKKHVLSVLVENHSGVLSRVSGLFSRRGYNIDSLSVGETEDPKISRMTIVADADEYTLEQIKKQLNKLIDVIKIIELKEENAIYRELALIKIAATKENRAEIIEIANIFRAHIVDVASKAVVIEATGDQGKINALTNMLMPYGIKEVIRTGLTALERGEKELKN</sequence>
<evidence type="ECO:0000256" key="7">
    <source>
        <dbReference type="ARBA" id="ARBA00048670"/>
    </source>
</evidence>
<dbReference type="InterPro" id="IPR019455">
    <property type="entry name" value="Acetolactate_synth_ssu_C"/>
</dbReference>
<reference evidence="10" key="2">
    <citation type="submission" date="2021-04" db="EMBL/GenBank/DDBJ databases">
        <authorList>
            <person name="Gilroy R."/>
        </authorList>
    </citation>
    <scope>NUCLEOTIDE SEQUENCE</scope>
    <source>
        <strain evidence="10">B5-657</strain>
    </source>
</reference>
<gene>
    <name evidence="10" type="primary">ilvN</name>
    <name evidence="10" type="ORF">H9872_03755</name>
</gene>
<evidence type="ECO:0000256" key="6">
    <source>
        <dbReference type="ARBA" id="ARBA00023304"/>
    </source>
</evidence>
<name>A0A9E2NMY0_9FIRM</name>
<evidence type="ECO:0000313" key="11">
    <source>
        <dbReference type="Proteomes" id="UP000824229"/>
    </source>
</evidence>
<evidence type="ECO:0000256" key="2">
    <source>
        <dbReference type="ARBA" id="ARBA00005025"/>
    </source>
</evidence>
<dbReference type="GO" id="GO:0009099">
    <property type="term" value="P:L-valine biosynthetic process"/>
    <property type="evidence" value="ECO:0007669"/>
    <property type="project" value="UniProtKB-UniRule"/>
</dbReference>
<accession>A0A9E2NMY0</accession>
<dbReference type="InterPro" id="IPR045865">
    <property type="entry name" value="ACT-like_dom_sf"/>
</dbReference>
<dbReference type="FunFam" id="3.30.70.260:FF:000001">
    <property type="entry name" value="Acetolactate synthase, small subunit"/>
    <property type="match status" value="1"/>
</dbReference>
<comment type="pathway">
    <text evidence="2 8">Amino-acid biosynthesis; L-valine biosynthesis; L-valine from pyruvate: step 1/4.</text>
</comment>
<dbReference type="InterPro" id="IPR039557">
    <property type="entry name" value="AHAS_ACT"/>
</dbReference>
<evidence type="ECO:0000256" key="4">
    <source>
        <dbReference type="ARBA" id="ARBA00011744"/>
    </source>
</evidence>
<dbReference type="FunFam" id="3.30.70.1150:FF:000001">
    <property type="entry name" value="Acetolactate synthase small subunit"/>
    <property type="match status" value="1"/>
</dbReference>